<dbReference type="AlphaFoldDB" id="A0AAE6C8A2"/>
<dbReference type="KEGG" id="bgz:XH91_13810"/>
<dbReference type="EMBL" id="CP030053">
    <property type="protein sequence ID" value="QAU46332.1"/>
    <property type="molecule type" value="Genomic_DNA"/>
</dbReference>
<protein>
    <submittedName>
        <fullName evidence="2">Lytic transglycosylase domain-containing protein</fullName>
    </submittedName>
</protein>
<dbReference type="Proteomes" id="UP000288972">
    <property type="component" value="Chromosome"/>
</dbReference>
<organism evidence="2 3">
    <name type="scientific">Bradyrhizobium guangzhouense</name>
    <dbReference type="NCBI Taxonomy" id="1325095"/>
    <lineage>
        <taxon>Bacteria</taxon>
        <taxon>Pseudomonadati</taxon>
        <taxon>Pseudomonadota</taxon>
        <taxon>Alphaproteobacteria</taxon>
        <taxon>Hyphomicrobiales</taxon>
        <taxon>Nitrobacteraceae</taxon>
        <taxon>Bradyrhizobium</taxon>
    </lineage>
</organism>
<feature type="region of interest" description="Disordered" evidence="1">
    <location>
        <begin position="311"/>
        <end position="335"/>
    </location>
</feature>
<evidence type="ECO:0000313" key="2">
    <source>
        <dbReference type="EMBL" id="QAU46332.1"/>
    </source>
</evidence>
<proteinExistence type="predicted"/>
<dbReference type="SUPFAM" id="SSF53955">
    <property type="entry name" value="Lysozyme-like"/>
    <property type="match status" value="1"/>
</dbReference>
<name>A0AAE6C8A2_9BRAD</name>
<dbReference type="InterPro" id="IPR023346">
    <property type="entry name" value="Lysozyme-like_dom_sf"/>
</dbReference>
<accession>A0AAE6C8A2</accession>
<evidence type="ECO:0000313" key="3">
    <source>
        <dbReference type="Proteomes" id="UP000288972"/>
    </source>
</evidence>
<reference evidence="2 3" key="1">
    <citation type="submission" date="2018-06" db="EMBL/GenBank/DDBJ databases">
        <title>Comparative genomics of rhizobia nodulating Arachis hypogaea in China.</title>
        <authorList>
            <person name="Li Y."/>
        </authorList>
    </citation>
    <scope>NUCLEOTIDE SEQUENCE [LARGE SCALE GENOMIC DNA]</scope>
    <source>
        <strain evidence="2 3">CCBAU 51670</strain>
    </source>
</reference>
<dbReference type="Gene3D" id="1.10.530.10">
    <property type="match status" value="1"/>
</dbReference>
<sequence>MSVDNSSASQTAATDGARRVAGAIKQASNQTGVSFEYMLTTAKMESDFDPSAGATTSSAHGLYQFIDQTWLGTVKEAGPQLGYGNYSDAITKTSSGSYTVDDPFMKRSIMKLRDDPQAASSMAAALTQSNSFKLTGLLGRRPSDSELYMAHFMGVGGAAKLIANAEDNPQAVGARLFPNAASANRSIFYAKDGRARSVSEVYSVLNARYASASNAKSTRSAMAMYGDTPSTTQVAATNGVQPMVNSAAYLQTFPDARSVTPVRATSSTTLADNSPVTPAFRSIYQPGDATQPVSTTVQKLWGNNASLTSVASATPDVRPPQPLDLFSDRSGTYSS</sequence>
<gene>
    <name evidence="2" type="ORF">XH91_13810</name>
</gene>
<evidence type="ECO:0000256" key="1">
    <source>
        <dbReference type="SAM" id="MobiDB-lite"/>
    </source>
</evidence>